<dbReference type="AlphaFoldDB" id="A0A101QME2"/>
<accession>A0A101QME2</accession>
<dbReference type="RefSeq" id="WP_059261705.1">
    <property type="nucleotide sequence ID" value="NZ_KQ948351.1"/>
</dbReference>
<evidence type="ECO:0000313" key="2">
    <source>
        <dbReference type="EMBL" id="KUN32494.1"/>
    </source>
</evidence>
<sequence length="104" mass="11735">MPKPYFGKQPLPEYKPSPETLETIKAWEDAVQREEETRHAAQKALMDELKADTDLPFAAVAAHPRVPWTEATLRIVGKKYAVPPRQPNKAWANRGSRAKDEPSS</sequence>
<organism evidence="2 3">
    <name type="scientific">Streptomyces corchorusii</name>
    <name type="common">Streptomyces chibaensis</name>
    <dbReference type="NCBI Taxonomy" id="1903"/>
    <lineage>
        <taxon>Bacteria</taxon>
        <taxon>Bacillati</taxon>
        <taxon>Actinomycetota</taxon>
        <taxon>Actinomycetes</taxon>
        <taxon>Kitasatosporales</taxon>
        <taxon>Streptomycetaceae</taxon>
        <taxon>Streptomyces</taxon>
    </lineage>
</organism>
<reference evidence="2 3" key="1">
    <citation type="submission" date="2015-10" db="EMBL/GenBank/DDBJ databases">
        <title>Draft genome sequence of Streptomyces corchorusii DSM 40340, type strain for the species Streptomyces corchorusii.</title>
        <authorList>
            <person name="Ruckert C."/>
            <person name="Winkler A."/>
            <person name="Kalinowski J."/>
            <person name="Kampfer P."/>
            <person name="Glaeser S."/>
        </authorList>
    </citation>
    <scope>NUCLEOTIDE SEQUENCE [LARGE SCALE GENOMIC DNA]</scope>
    <source>
        <strain evidence="2 3">DSM 40340</strain>
    </source>
</reference>
<gene>
    <name evidence="2" type="ORF">AQJ11_02920</name>
</gene>
<dbReference type="Proteomes" id="UP000053398">
    <property type="component" value="Unassembled WGS sequence"/>
</dbReference>
<comment type="caution">
    <text evidence="2">The sequence shown here is derived from an EMBL/GenBank/DDBJ whole genome shotgun (WGS) entry which is preliminary data.</text>
</comment>
<name>A0A101QME2_STRCK</name>
<keyword evidence="3" id="KW-1185">Reference proteome</keyword>
<dbReference type="EMBL" id="LMWP01000002">
    <property type="protein sequence ID" value="KUN32494.1"/>
    <property type="molecule type" value="Genomic_DNA"/>
</dbReference>
<evidence type="ECO:0000256" key="1">
    <source>
        <dbReference type="SAM" id="MobiDB-lite"/>
    </source>
</evidence>
<evidence type="ECO:0000313" key="3">
    <source>
        <dbReference type="Proteomes" id="UP000053398"/>
    </source>
</evidence>
<feature type="region of interest" description="Disordered" evidence="1">
    <location>
        <begin position="82"/>
        <end position="104"/>
    </location>
</feature>
<proteinExistence type="predicted"/>
<protein>
    <submittedName>
        <fullName evidence="2">Uncharacterized protein</fullName>
    </submittedName>
</protein>